<dbReference type="InterPro" id="IPR028288">
    <property type="entry name" value="SCAR/WAVE_fam"/>
</dbReference>
<dbReference type="PANTHER" id="PTHR12902">
    <property type="entry name" value="WASP-1"/>
    <property type="match status" value="1"/>
</dbReference>
<dbReference type="GO" id="GO:0071933">
    <property type="term" value="F:Arp2/3 complex binding"/>
    <property type="evidence" value="ECO:0007669"/>
    <property type="project" value="TreeGrafter"/>
</dbReference>
<protein>
    <submittedName>
        <fullName evidence="2">Uncharacterized protein</fullName>
    </submittedName>
</protein>
<dbReference type="GO" id="GO:2000601">
    <property type="term" value="P:positive regulation of Arp2/3 complex-mediated actin nucleation"/>
    <property type="evidence" value="ECO:0007669"/>
    <property type="project" value="TreeGrafter"/>
</dbReference>
<sequence length="77" mass="8367">MPLVRLEVRSEYGLGQPELYREANREDPKAVLDGVAVAGLVGILRQLGDLAEYEISLSFLQFAAASNALNINSNLCC</sequence>
<dbReference type="GO" id="GO:0030036">
    <property type="term" value="P:actin cytoskeleton organization"/>
    <property type="evidence" value="ECO:0007669"/>
    <property type="project" value="InterPro"/>
</dbReference>
<evidence type="ECO:0000313" key="2">
    <source>
        <dbReference type="EMBL" id="SPD16324.1"/>
    </source>
</evidence>
<dbReference type="Gene3D" id="1.20.5.340">
    <property type="match status" value="1"/>
</dbReference>
<comment type="similarity">
    <text evidence="1">Belongs to the SCAR/WAVE family.</text>
</comment>
<dbReference type="PANTHER" id="PTHR12902:SF33">
    <property type="entry name" value="PROTEIN SCAR3"/>
    <property type="match status" value="1"/>
</dbReference>
<evidence type="ECO:0000256" key="1">
    <source>
        <dbReference type="ARBA" id="ARBA00006993"/>
    </source>
</evidence>
<reference evidence="2" key="1">
    <citation type="submission" date="2018-02" db="EMBL/GenBank/DDBJ databases">
        <authorList>
            <person name="Cohen D.B."/>
            <person name="Kent A.D."/>
        </authorList>
    </citation>
    <scope>NUCLEOTIDE SEQUENCE</scope>
</reference>
<proteinExistence type="inferred from homology"/>
<dbReference type="AlphaFoldDB" id="A0A2N9HX88"/>
<name>A0A2N9HX88_FAGSY</name>
<dbReference type="EMBL" id="OIVN01004257">
    <property type="protein sequence ID" value="SPD16324.1"/>
    <property type="molecule type" value="Genomic_DNA"/>
</dbReference>
<dbReference type="GO" id="GO:0005856">
    <property type="term" value="C:cytoskeleton"/>
    <property type="evidence" value="ECO:0007669"/>
    <property type="project" value="InterPro"/>
</dbReference>
<organism evidence="2">
    <name type="scientific">Fagus sylvatica</name>
    <name type="common">Beechnut</name>
    <dbReference type="NCBI Taxonomy" id="28930"/>
    <lineage>
        <taxon>Eukaryota</taxon>
        <taxon>Viridiplantae</taxon>
        <taxon>Streptophyta</taxon>
        <taxon>Embryophyta</taxon>
        <taxon>Tracheophyta</taxon>
        <taxon>Spermatophyta</taxon>
        <taxon>Magnoliopsida</taxon>
        <taxon>eudicotyledons</taxon>
        <taxon>Gunneridae</taxon>
        <taxon>Pentapetalae</taxon>
        <taxon>rosids</taxon>
        <taxon>fabids</taxon>
        <taxon>Fagales</taxon>
        <taxon>Fagaceae</taxon>
        <taxon>Fagus</taxon>
    </lineage>
</organism>
<accession>A0A2N9HX88</accession>
<dbReference type="GO" id="GO:0034237">
    <property type="term" value="F:protein kinase A regulatory subunit binding"/>
    <property type="evidence" value="ECO:0007669"/>
    <property type="project" value="TreeGrafter"/>
</dbReference>
<gene>
    <name evidence="2" type="ORF">FSB_LOCUS44206</name>
</gene>